<keyword evidence="6" id="KW-0342">GTP-binding</keyword>
<accession>A0A455SMS0</accession>
<dbReference type="InterPro" id="IPR049577">
    <property type="entry name" value="GMPP_N"/>
</dbReference>
<dbReference type="AlphaFoldDB" id="A0A455SMS0"/>
<dbReference type="FunFam" id="3.90.550.10:FF:000046">
    <property type="entry name" value="Mannose-1-phosphate guanylyltransferase (GDP)"/>
    <property type="match status" value="1"/>
</dbReference>
<keyword evidence="5" id="KW-0547">Nucleotide-binding</keyword>
<dbReference type="InterPro" id="IPR054566">
    <property type="entry name" value="ManC/GMP-like_b-helix"/>
</dbReference>
<dbReference type="Pfam" id="PF22640">
    <property type="entry name" value="ManC_GMP_beta-helix"/>
    <property type="match status" value="1"/>
</dbReference>
<organism evidence="10">
    <name type="scientific">Thermosporothrix sp. COM3</name>
    <dbReference type="NCBI Taxonomy" id="2490863"/>
    <lineage>
        <taxon>Bacteria</taxon>
        <taxon>Bacillati</taxon>
        <taxon>Chloroflexota</taxon>
        <taxon>Ktedonobacteria</taxon>
        <taxon>Ktedonobacterales</taxon>
        <taxon>Thermosporotrichaceae</taxon>
        <taxon>Thermosporothrix</taxon>
    </lineage>
</organism>
<dbReference type="GO" id="GO:0005525">
    <property type="term" value="F:GTP binding"/>
    <property type="evidence" value="ECO:0007669"/>
    <property type="project" value="UniProtKB-KW"/>
</dbReference>
<dbReference type="GO" id="GO:0004475">
    <property type="term" value="F:mannose-1-phosphate guanylyltransferase (GTP) activity"/>
    <property type="evidence" value="ECO:0007669"/>
    <property type="project" value="UniProtKB-EC"/>
</dbReference>
<evidence type="ECO:0000256" key="3">
    <source>
        <dbReference type="ARBA" id="ARBA00022679"/>
    </source>
</evidence>
<evidence type="ECO:0000256" key="6">
    <source>
        <dbReference type="ARBA" id="ARBA00023134"/>
    </source>
</evidence>
<proteinExistence type="inferred from homology"/>
<dbReference type="PANTHER" id="PTHR46390:SF1">
    <property type="entry name" value="MANNOSE-1-PHOSPHATE GUANYLYLTRANSFERASE"/>
    <property type="match status" value="1"/>
</dbReference>
<dbReference type="InterPro" id="IPR029044">
    <property type="entry name" value="Nucleotide-diphossugar_trans"/>
</dbReference>
<protein>
    <recommendedName>
        <fullName evidence="2">mannose-1-phosphate guanylyltransferase</fullName>
        <ecNumber evidence="2">2.7.7.13</ecNumber>
    </recommendedName>
</protein>
<dbReference type="SUPFAM" id="SSF159283">
    <property type="entry name" value="Guanosine diphospho-D-mannose pyrophosphorylase/mannose-6-phosphate isomerase linker domain"/>
    <property type="match status" value="1"/>
</dbReference>
<evidence type="ECO:0000259" key="9">
    <source>
        <dbReference type="Pfam" id="PF22640"/>
    </source>
</evidence>
<feature type="domain" description="MannoseP isomerase/GMP-like beta-helix" evidence="9">
    <location>
        <begin position="301"/>
        <end position="347"/>
    </location>
</feature>
<gene>
    <name evidence="10" type="primary">manC</name>
    <name evidence="10" type="ORF">KTC_32320</name>
</gene>
<dbReference type="PANTHER" id="PTHR46390">
    <property type="entry name" value="MANNOSE-1-PHOSPHATE GUANYLYLTRANSFERASE"/>
    <property type="match status" value="1"/>
</dbReference>
<comment type="catalytic activity">
    <reaction evidence="7">
        <text>alpha-D-mannose 1-phosphate + GTP + H(+) = GDP-alpha-D-mannose + diphosphate</text>
        <dbReference type="Rhea" id="RHEA:15229"/>
        <dbReference type="ChEBI" id="CHEBI:15378"/>
        <dbReference type="ChEBI" id="CHEBI:33019"/>
        <dbReference type="ChEBI" id="CHEBI:37565"/>
        <dbReference type="ChEBI" id="CHEBI:57527"/>
        <dbReference type="ChEBI" id="CHEBI:58409"/>
        <dbReference type="EC" id="2.7.7.13"/>
    </reaction>
</comment>
<keyword evidence="3 10" id="KW-0808">Transferase</keyword>
<evidence type="ECO:0000256" key="2">
    <source>
        <dbReference type="ARBA" id="ARBA00012387"/>
    </source>
</evidence>
<dbReference type="GO" id="GO:0009298">
    <property type="term" value="P:GDP-mannose biosynthetic process"/>
    <property type="evidence" value="ECO:0007669"/>
    <property type="project" value="TreeGrafter"/>
</dbReference>
<keyword evidence="4 10" id="KW-0548">Nucleotidyltransferase</keyword>
<dbReference type="EMBL" id="AP019376">
    <property type="protein sequence ID" value="BBH88481.1"/>
    <property type="molecule type" value="Genomic_DNA"/>
</dbReference>
<feature type="domain" description="Nucleotidyl transferase" evidence="8">
    <location>
        <begin position="6"/>
        <end position="285"/>
    </location>
</feature>
<evidence type="ECO:0000256" key="1">
    <source>
        <dbReference type="ARBA" id="ARBA00006115"/>
    </source>
</evidence>
<name>A0A455SMS0_9CHLR</name>
<evidence type="ECO:0000256" key="4">
    <source>
        <dbReference type="ARBA" id="ARBA00022695"/>
    </source>
</evidence>
<comment type="similarity">
    <text evidence="1">Belongs to the mannose-6-phosphate isomerase type 2 family.</text>
</comment>
<dbReference type="InterPro" id="IPR051161">
    <property type="entry name" value="Mannose-6P_isomerase_type2"/>
</dbReference>
<evidence type="ECO:0000313" key="10">
    <source>
        <dbReference type="EMBL" id="BBH88481.1"/>
    </source>
</evidence>
<sequence>MEHFNAVILAGGSGTRLWPLSTPSFPKQFLPLPNGNSMIQETLERVAPLICTDQTWIVTGQSMADLAQEHLPTVPPEHVLREPMGRGSAAAIGWAAAVLARQDPDAVLAIFSADHVIANVETFRQSLQLAYEWALQGSLVTIGITPTKPETGYGYIRFAEKLGEGHGHTTCRAERFVEKPDLETAKSYLADGHYVWNAGIFIWKASTFMAEMHEHLPDSARKLEAIADAMGTANEQHVLEELWPTLQNITVDYGILEKTRNLVVIPADLGWCDVGNWEQYGMLFPADEQGVRSVGHHQGFGSQNVVVYNNTGRRVYTIGVEDLIVVEMDDMTVICHKKDVQRVRELAEHHHKNC</sequence>
<dbReference type="CDD" id="cd02509">
    <property type="entry name" value="GDP-M1P_Guanylyltransferase"/>
    <property type="match status" value="1"/>
</dbReference>
<dbReference type="InterPro" id="IPR005835">
    <property type="entry name" value="NTP_transferase_dom"/>
</dbReference>
<evidence type="ECO:0000259" key="8">
    <source>
        <dbReference type="Pfam" id="PF00483"/>
    </source>
</evidence>
<dbReference type="EC" id="2.7.7.13" evidence="2"/>
<evidence type="ECO:0000256" key="5">
    <source>
        <dbReference type="ARBA" id="ARBA00022741"/>
    </source>
</evidence>
<dbReference type="Gene3D" id="3.90.550.10">
    <property type="entry name" value="Spore Coat Polysaccharide Biosynthesis Protein SpsA, Chain A"/>
    <property type="match status" value="1"/>
</dbReference>
<dbReference type="Pfam" id="PF00483">
    <property type="entry name" value="NTP_transferase"/>
    <property type="match status" value="1"/>
</dbReference>
<evidence type="ECO:0000256" key="7">
    <source>
        <dbReference type="ARBA" id="ARBA00047343"/>
    </source>
</evidence>
<reference evidence="10" key="1">
    <citation type="submission" date="2018-12" db="EMBL/GenBank/DDBJ databases">
        <title>Novel natural products biosynthetic potential of the class Ktedonobacteria.</title>
        <authorList>
            <person name="Zheng Y."/>
            <person name="Saitou A."/>
            <person name="Wang C.M."/>
            <person name="Toyoda A."/>
            <person name="Minakuchi Y."/>
            <person name="Sekiguchi Y."/>
            <person name="Ueda K."/>
            <person name="Takano H."/>
            <person name="Sakai Y."/>
            <person name="Yokota A."/>
            <person name="Yabe S."/>
        </authorList>
    </citation>
    <scope>NUCLEOTIDE SEQUENCE</scope>
    <source>
        <strain evidence="10">COM3</strain>
    </source>
</reference>
<dbReference type="SUPFAM" id="SSF53448">
    <property type="entry name" value="Nucleotide-diphospho-sugar transferases"/>
    <property type="match status" value="1"/>
</dbReference>